<comment type="function">
    <text evidence="17">Member of the two-component regulatory system PhoR/PhoB involved in the phosphate regulon genes expression. PhoR may function as a membrane-associated protein kinase that phosphorylates PhoB in response to environmental signals.</text>
</comment>
<dbReference type="GO" id="GO:0000155">
    <property type="term" value="F:phosphorelay sensor kinase activity"/>
    <property type="evidence" value="ECO:0007669"/>
    <property type="project" value="InterPro"/>
</dbReference>
<dbReference type="OrthoDB" id="9813151at2"/>
<dbReference type="RefSeq" id="WP_120355484.1">
    <property type="nucleotide sequence ID" value="NZ_RAQO01000007.1"/>
</dbReference>
<keyword evidence="15" id="KW-0902">Two-component regulatory system</keyword>
<dbReference type="PANTHER" id="PTHR45453">
    <property type="entry name" value="PHOSPHATE REGULON SENSOR PROTEIN PHOR"/>
    <property type="match status" value="1"/>
</dbReference>
<dbReference type="Pfam" id="PF00989">
    <property type="entry name" value="PAS"/>
    <property type="match status" value="1"/>
</dbReference>
<dbReference type="InterPro" id="IPR000014">
    <property type="entry name" value="PAS"/>
</dbReference>
<keyword evidence="22" id="KW-1185">Reference proteome</keyword>
<evidence type="ECO:0000256" key="1">
    <source>
        <dbReference type="ARBA" id="ARBA00000085"/>
    </source>
</evidence>
<name>A0A420E9V8_9ALTE</name>
<dbReference type="FunFam" id="1.10.287.130:FF:000001">
    <property type="entry name" value="Two-component sensor histidine kinase"/>
    <property type="match status" value="1"/>
</dbReference>
<keyword evidence="13" id="KW-0067">ATP-binding</keyword>
<dbReference type="InterPro" id="IPR035965">
    <property type="entry name" value="PAS-like_dom_sf"/>
</dbReference>
<evidence type="ECO:0000256" key="12">
    <source>
        <dbReference type="ARBA" id="ARBA00022777"/>
    </source>
</evidence>
<keyword evidence="8" id="KW-0592">Phosphate transport</keyword>
<evidence type="ECO:0000256" key="17">
    <source>
        <dbReference type="ARBA" id="ARBA00025207"/>
    </source>
</evidence>
<dbReference type="NCBIfam" id="NF008235">
    <property type="entry name" value="PRK11006.1"/>
    <property type="match status" value="1"/>
</dbReference>
<feature type="domain" description="PAS" evidence="20">
    <location>
        <begin position="89"/>
        <end position="133"/>
    </location>
</feature>
<evidence type="ECO:0000256" key="6">
    <source>
        <dbReference type="ARBA" id="ARBA00022475"/>
    </source>
</evidence>
<dbReference type="InterPro" id="IPR021766">
    <property type="entry name" value="PhoR_N"/>
</dbReference>
<dbReference type="Pfam" id="PF02518">
    <property type="entry name" value="HATPase_c"/>
    <property type="match status" value="1"/>
</dbReference>
<keyword evidence="9 21" id="KW-0808">Transferase</keyword>
<comment type="caution">
    <text evidence="21">The sequence shown here is derived from an EMBL/GenBank/DDBJ whole genome shotgun (WGS) entry which is preliminary data.</text>
</comment>
<dbReference type="InterPro" id="IPR005467">
    <property type="entry name" value="His_kinase_dom"/>
</dbReference>
<accession>A0A420E9V8</accession>
<dbReference type="EMBL" id="RAQO01000007">
    <property type="protein sequence ID" value="RKF17459.1"/>
    <property type="molecule type" value="Genomic_DNA"/>
</dbReference>
<dbReference type="SUPFAM" id="SSF55874">
    <property type="entry name" value="ATPase domain of HSP90 chaperone/DNA topoisomerase II/histidine kinase"/>
    <property type="match status" value="1"/>
</dbReference>
<dbReference type="GO" id="GO:0004721">
    <property type="term" value="F:phosphoprotein phosphatase activity"/>
    <property type="evidence" value="ECO:0007669"/>
    <property type="project" value="InterPro"/>
</dbReference>
<dbReference type="InterPro" id="IPR050351">
    <property type="entry name" value="BphY/WalK/GraS-like"/>
</dbReference>
<dbReference type="Proteomes" id="UP000286482">
    <property type="component" value="Unassembled WGS sequence"/>
</dbReference>
<organism evidence="21 22">
    <name type="scientific">Alginatibacterium sediminis</name>
    <dbReference type="NCBI Taxonomy" id="2164068"/>
    <lineage>
        <taxon>Bacteria</taxon>
        <taxon>Pseudomonadati</taxon>
        <taxon>Pseudomonadota</taxon>
        <taxon>Gammaproteobacteria</taxon>
        <taxon>Alteromonadales</taxon>
        <taxon>Alteromonadaceae</taxon>
        <taxon>Alginatibacterium</taxon>
    </lineage>
</organism>
<dbReference type="EC" id="2.7.13.3" evidence="3"/>
<evidence type="ECO:0000256" key="18">
    <source>
        <dbReference type="SAM" id="Phobius"/>
    </source>
</evidence>
<evidence type="ECO:0000256" key="11">
    <source>
        <dbReference type="ARBA" id="ARBA00022741"/>
    </source>
</evidence>
<dbReference type="GO" id="GO:0005886">
    <property type="term" value="C:plasma membrane"/>
    <property type="evidence" value="ECO:0007669"/>
    <property type="project" value="UniProtKB-SubCell"/>
</dbReference>
<evidence type="ECO:0000256" key="4">
    <source>
        <dbReference type="ARBA" id="ARBA00019665"/>
    </source>
</evidence>
<dbReference type="InterPro" id="IPR036097">
    <property type="entry name" value="HisK_dim/P_sf"/>
</dbReference>
<keyword evidence="7" id="KW-0597">Phosphoprotein</keyword>
<feature type="transmembrane region" description="Helical" evidence="18">
    <location>
        <begin position="21"/>
        <end position="47"/>
    </location>
</feature>
<keyword evidence="16 18" id="KW-0472">Membrane</keyword>
<evidence type="ECO:0000256" key="5">
    <source>
        <dbReference type="ARBA" id="ARBA00022448"/>
    </source>
</evidence>
<evidence type="ECO:0000256" key="2">
    <source>
        <dbReference type="ARBA" id="ARBA00004236"/>
    </source>
</evidence>
<dbReference type="GO" id="GO:0006355">
    <property type="term" value="P:regulation of DNA-templated transcription"/>
    <property type="evidence" value="ECO:0007669"/>
    <property type="project" value="InterPro"/>
</dbReference>
<dbReference type="InterPro" id="IPR003661">
    <property type="entry name" value="HisK_dim/P_dom"/>
</dbReference>
<evidence type="ECO:0000259" key="19">
    <source>
        <dbReference type="PROSITE" id="PS50109"/>
    </source>
</evidence>
<evidence type="ECO:0000313" key="22">
    <source>
        <dbReference type="Proteomes" id="UP000286482"/>
    </source>
</evidence>
<dbReference type="InterPro" id="IPR004358">
    <property type="entry name" value="Sig_transdc_His_kin-like_C"/>
</dbReference>
<comment type="subcellular location">
    <subcellularLocation>
        <location evidence="2">Cell membrane</location>
    </subcellularLocation>
</comment>
<protein>
    <recommendedName>
        <fullName evidence="4">Phosphate regulon sensor protein PhoR</fullName>
        <ecNumber evidence="3">2.7.13.3</ecNumber>
    </recommendedName>
</protein>
<dbReference type="SUPFAM" id="SSF47384">
    <property type="entry name" value="Homodimeric domain of signal transducing histidine kinase"/>
    <property type="match status" value="1"/>
</dbReference>
<dbReference type="InterPro" id="IPR014310">
    <property type="entry name" value="Sig_transdc_His_kinase_PhoR"/>
</dbReference>
<dbReference type="NCBIfam" id="TIGR02966">
    <property type="entry name" value="phoR_proteo"/>
    <property type="match status" value="1"/>
</dbReference>
<dbReference type="SMART" id="SM00388">
    <property type="entry name" value="HisKA"/>
    <property type="match status" value="1"/>
</dbReference>
<feature type="domain" description="Histidine kinase" evidence="19">
    <location>
        <begin position="212"/>
        <end position="428"/>
    </location>
</feature>
<dbReference type="Gene3D" id="1.10.287.130">
    <property type="match status" value="1"/>
</dbReference>
<evidence type="ECO:0000256" key="15">
    <source>
        <dbReference type="ARBA" id="ARBA00023012"/>
    </source>
</evidence>
<dbReference type="Gene3D" id="3.30.450.20">
    <property type="entry name" value="PAS domain"/>
    <property type="match status" value="1"/>
</dbReference>
<evidence type="ECO:0000256" key="8">
    <source>
        <dbReference type="ARBA" id="ARBA00022592"/>
    </source>
</evidence>
<evidence type="ECO:0000259" key="20">
    <source>
        <dbReference type="PROSITE" id="PS50112"/>
    </source>
</evidence>
<keyword evidence="10 18" id="KW-0812">Transmembrane</keyword>
<dbReference type="Gene3D" id="3.30.565.10">
    <property type="entry name" value="Histidine kinase-like ATPase, C-terminal domain"/>
    <property type="match status" value="1"/>
</dbReference>
<proteinExistence type="predicted"/>
<dbReference type="InterPro" id="IPR013767">
    <property type="entry name" value="PAS_fold"/>
</dbReference>
<gene>
    <name evidence="21" type="primary">phoR</name>
    <name evidence="21" type="ORF">DBZ36_13505</name>
</gene>
<evidence type="ECO:0000256" key="3">
    <source>
        <dbReference type="ARBA" id="ARBA00012438"/>
    </source>
</evidence>
<dbReference type="Pfam" id="PF11808">
    <property type="entry name" value="PhoR"/>
    <property type="match status" value="1"/>
</dbReference>
<dbReference type="FunFam" id="3.30.565.10:FF:000006">
    <property type="entry name" value="Sensor histidine kinase WalK"/>
    <property type="match status" value="1"/>
</dbReference>
<evidence type="ECO:0000313" key="21">
    <source>
        <dbReference type="EMBL" id="RKF17459.1"/>
    </source>
</evidence>
<evidence type="ECO:0000256" key="10">
    <source>
        <dbReference type="ARBA" id="ARBA00022692"/>
    </source>
</evidence>
<evidence type="ECO:0000256" key="16">
    <source>
        <dbReference type="ARBA" id="ARBA00023136"/>
    </source>
</evidence>
<dbReference type="PROSITE" id="PS50112">
    <property type="entry name" value="PAS"/>
    <property type="match status" value="1"/>
</dbReference>
<dbReference type="Pfam" id="PF00512">
    <property type="entry name" value="HisKA"/>
    <property type="match status" value="1"/>
</dbReference>
<dbReference type="GO" id="GO:0005524">
    <property type="term" value="F:ATP binding"/>
    <property type="evidence" value="ECO:0007669"/>
    <property type="project" value="UniProtKB-KW"/>
</dbReference>
<dbReference type="AlphaFoldDB" id="A0A420E9V8"/>
<dbReference type="PROSITE" id="PS50109">
    <property type="entry name" value="HIS_KIN"/>
    <property type="match status" value="1"/>
</dbReference>
<dbReference type="CDD" id="cd00130">
    <property type="entry name" value="PAS"/>
    <property type="match status" value="1"/>
</dbReference>
<dbReference type="PANTHER" id="PTHR45453:SF1">
    <property type="entry name" value="PHOSPHATE REGULON SENSOR PROTEIN PHOR"/>
    <property type="match status" value="1"/>
</dbReference>
<dbReference type="GO" id="GO:0016036">
    <property type="term" value="P:cellular response to phosphate starvation"/>
    <property type="evidence" value="ECO:0007669"/>
    <property type="project" value="TreeGrafter"/>
</dbReference>
<dbReference type="CDD" id="cd00082">
    <property type="entry name" value="HisKA"/>
    <property type="match status" value="1"/>
</dbReference>
<dbReference type="InterPro" id="IPR003594">
    <property type="entry name" value="HATPase_dom"/>
</dbReference>
<dbReference type="InterPro" id="IPR036890">
    <property type="entry name" value="HATPase_C_sf"/>
</dbReference>
<sequence length="441" mass="50206">MNVAFSALNIIQRALRWYIPLAIIGLISGYMLEVLFAASIVHILYLYRQQALLMRWLYKDKRLTPPVGSGSWELVFHGIYNLMKRRLQRERELAQLLKYFKLGAQALPDALVVLRSDGAILWCNQLASELLGLKWPSDSGQRLVNLVRDPKFVTYIDRRNYAKPLEIPSPVNPNLTLEFRIEPYSEQQFLVVVRDVSEVRRLENMRTQFVSNVSHELRTPLTVMRGYLEMLEPNSVNPAIWPRAHRTLTEQSKRMESLVNQLLTLARIESGSQFANHELIPVSELLSLLSDQCDSLICERELKLSYDVDEGLEVFGNREQLLSAILNLSSNAIKYCETPGEILISWSQTDTGSEFLVRDSGPGIEPVHLGRLTERFYRVDDARTRDAGGTGLGLSIVKHILAEHNSVLEIESTVGFGSCFSFELKKPVAEYKESSTDLPIR</sequence>
<keyword evidence="5" id="KW-0813">Transport</keyword>
<reference evidence="21 22" key="1">
    <citation type="submission" date="2018-09" db="EMBL/GenBank/DDBJ databases">
        <authorList>
            <person name="Wang Z."/>
        </authorList>
    </citation>
    <scope>NUCLEOTIDE SEQUENCE [LARGE SCALE GENOMIC DNA]</scope>
    <source>
        <strain evidence="21 22">ALS 81</strain>
    </source>
</reference>
<dbReference type="GO" id="GO:0006817">
    <property type="term" value="P:phosphate ion transport"/>
    <property type="evidence" value="ECO:0007669"/>
    <property type="project" value="UniProtKB-KW"/>
</dbReference>
<evidence type="ECO:0000256" key="14">
    <source>
        <dbReference type="ARBA" id="ARBA00022989"/>
    </source>
</evidence>
<comment type="catalytic activity">
    <reaction evidence="1">
        <text>ATP + protein L-histidine = ADP + protein N-phospho-L-histidine.</text>
        <dbReference type="EC" id="2.7.13.3"/>
    </reaction>
</comment>
<evidence type="ECO:0000256" key="13">
    <source>
        <dbReference type="ARBA" id="ARBA00022840"/>
    </source>
</evidence>
<dbReference type="PRINTS" id="PR00344">
    <property type="entry name" value="BCTRLSENSOR"/>
</dbReference>
<dbReference type="SMART" id="SM00387">
    <property type="entry name" value="HATPase_c"/>
    <property type="match status" value="1"/>
</dbReference>
<keyword evidence="12 21" id="KW-0418">Kinase</keyword>
<evidence type="ECO:0000256" key="7">
    <source>
        <dbReference type="ARBA" id="ARBA00022553"/>
    </source>
</evidence>
<keyword evidence="6" id="KW-1003">Cell membrane</keyword>
<keyword evidence="14 18" id="KW-1133">Transmembrane helix</keyword>
<dbReference type="SUPFAM" id="SSF55785">
    <property type="entry name" value="PYP-like sensor domain (PAS domain)"/>
    <property type="match status" value="1"/>
</dbReference>
<evidence type="ECO:0000256" key="9">
    <source>
        <dbReference type="ARBA" id="ARBA00022679"/>
    </source>
</evidence>
<keyword evidence="11" id="KW-0547">Nucleotide-binding</keyword>